<name>A0ACB6RW60_9PLEO</name>
<keyword evidence="2" id="KW-1185">Reference proteome</keyword>
<dbReference type="Proteomes" id="UP000799754">
    <property type="component" value="Unassembled WGS sequence"/>
</dbReference>
<evidence type="ECO:0000313" key="1">
    <source>
        <dbReference type="EMBL" id="KAF2626028.1"/>
    </source>
</evidence>
<comment type="caution">
    <text evidence="1">The sequence shown here is derived from an EMBL/GenBank/DDBJ whole genome shotgun (WGS) entry which is preliminary data.</text>
</comment>
<organism evidence="1 2">
    <name type="scientific">Macroventuria anomochaeta</name>
    <dbReference type="NCBI Taxonomy" id="301207"/>
    <lineage>
        <taxon>Eukaryota</taxon>
        <taxon>Fungi</taxon>
        <taxon>Dikarya</taxon>
        <taxon>Ascomycota</taxon>
        <taxon>Pezizomycotina</taxon>
        <taxon>Dothideomycetes</taxon>
        <taxon>Pleosporomycetidae</taxon>
        <taxon>Pleosporales</taxon>
        <taxon>Pleosporineae</taxon>
        <taxon>Didymellaceae</taxon>
        <taxon>Macroventuria</taxon>
    </lineage>
</organism>
<accession>A0ACB6RW60</accession>
<evidence type="ECO:0000313" key="2">
    <source>
        <dbReference type="Proteomes" id="UP000799754"/>
    </source>
</evidence>
<protein>
    <submittedName>
        <fullName evidence="1">Uncharacterized protein</fullName>
    </submittedName>
</protein>
<sequence length="898" mass="99061">MLCCSDAMASTASTTVFGDARSSLQAHTINGSVEFHLQPELENSLGRLPRAEDAPFNSYAKQHEPACLRDTRVDLLREIYSWADGPDERCVFWLSGLAGTGKSTIARTVARSYFDKQRLAASFFFSRGGGDVGHAGRFVTSIAVQLAHSVPAARQHICDAVAERSDIVGQSLRDQWQHLVYRPLSKLREPRPYVVVVDALDECDSDSNIRIIVQLLAEARSLTGVRLRVLLTSRPEEPIRHGFGQMADAEHKNVVLHNISPSIVDHDIGLFLEDKLQSIGRERCLRAGWPGAETIIQLVQSASGLFIWAATACRFIREGKRFAAKRLETILCNDGNTVAAPEKHLNQIYVTVLNSSLSADFTDEEREEHCRMLRYIVGSVVVLFSPLSAWCLSALLHVADEDISQTLEDLHAILNIPEDTTQPLRLHHPSFRDFLLDKKRCGDDSFWVDERSTHGKLASRCLELMSAPNGLRQDMCSLLEPGTLRSEVEEERVTSNLPPELQYACRYWVEHLKRSQCSIADGDAVHIFLRTHLLHWLEAMSLVGETGQCVHLLARLQAITPPSASMCAGFLRDANRFVLRFCSVVAEAPLQVYSSALVFAPETSVVRQTFVDQVPQEVEILSGNEADWDACRSVLEGHSGDVNAVVISPDGQLLASASHDRTVRVWETATGTCRSELEGHSGAVNAVVFSPDGQLVASASHDRTVRVWETATGTGRSELKGHSRAVNAVVFSPDGQLLASASWDTTVRVWETATGTCRSELKGHSRAVTAVVFSPDGQLVASASYDETVRVWETAAGTCCSVLDSSSVFIDHLAFSPDGQALHTNKGDILLPASLNLTPPVEQEEQSLQLSVEGQWVFRSTQRFLWLPFEYRAYNLAVCKDMVCLGCPSGRVTLLRLR</sequence>
<reference evidence="1" key="1">
    <citation type="journal article" date="2020" name="Stud. Mycol.">
        <title>101 Dothideomycetes genomes: a test case for predicting lifestyles and emergence of pathogens.</title>
        <authorList>
            <person name="Haridas S."/>
            <person name="Albert R."/>
            <person name="Binder M."/>
            <person name="Bloem J."/>
            <person name="Labutti K."/>
            <person name="Salamov A."/>
            <person name="Andreopoulos B."/>
            <person name="Baker S."/>
            <person name="Barry K."/>
            <person name="Bills G."/>
            <person name="Bluhm B."/>
            <person name="Cannon C."/>
            <person name="Castanera R."/>
            <person name="Culley D."/>
            <person name="Daum C."/>
            <person name="Ezra D."/>
            <person name="Gonzalez J."/>
            <person name="Henrissat B."/>
            <person name="Kuo A."/>
            <person name="Liang C."/>
            <person name="Lipzen A."/>
            <person name="Lutzoni F."/>
            <person name="Magnuson J."/>
            <person name="Mondo S."/>
            <person name="Nolan M."/>
            <person name="Ohm R."/>
            <person name="Pangilinan J."/>
            <person name="Park H.-J."/>
            <person name="Ramirez L."/>
            <person name="Alfaro M."/>
            <person name="Sun H."/>
            <person name="Tritt A."/>
            <person name="Yoshinaga Y."/>
            <person name="Zwiers L.-H."/>
            <person name="Turgeon B."/>
            <person name="Goodwin S."/>
            <person name="Spatafora J."/>
            <person name="Crous P."/>
            <person name="Grigoriev I."/>
        </authorList>
    </citation>
    <scope>NUCLEOTIDE SEQUENCE</scope>
    <source>
        <strain evidence="1">CBS 525.71</strain>
    </source>
</reference>
<gene>
    <name evidence="1" type="ORF">BU25DRAFT_107370</name>
</gene>
<dbReference type="EMBL" id="MU006723">
    <property type="protein sequence ID" value="KAF2626028.1"/>
    <property type="molecule type" value="Genomic_DNA"/>
</dbReference>
<proteinExistence type="predicted"/>